<name>A0A1B7X4Y0_APHFL</name>
<dbReference type="InterPro" id="IPR036514">
    <property type="entry name" value="SGNH_hydro_sf"/>
</dbReference>
<gene>
    <name evidence="1" type="ORF">AN484_07025</name>
</gene>
<dbReference type="SUPFAM" id="SSF52266">
    <property type="entry name" value="SGNH hydrolase"/>
    <property type="match status" value="1"/>
</dbReference>
<evidence type="ECO:0000313" key="2">
    <source>
        <dbReference type="Proteomes" id="UP000092093"/>
    </source>
</evidence>
<evidence type="ECO:0008006" key="3">
    <source>
        <dbReference type="Google" id="ProtNLM"/>
    </source>
</evidence>
<reference evidence="1 2" key="1">
    <citation type="submission" date="2015-09" db="EMBL/GenBank/DDBJ databases">
        <title>Aphanizomenon flos-aquae WA102.</title>
        <authorList>
            <person name="Driscoll C."/>
        </authorList>
    </citation>
    <scope>NUCLEOTIDE SEQUENCE [LARGE SCALE GENOMIC DNA]</scope>
    <source>
        <strain evidence="1">WA102</strain>
    </source>
</reference>
<accession>A0A1B7X4Y0</accession>
<proteinExistence type="predicted"/>
<evidence type="ECO:0000313" key="1">
    <source>
        <dbReference type="EMBL" id="OBQ44427.1"/>
    </source>
</evidence>
<organism evidence="1 2">
    <name type="scientific">Aphanizomenon flos-aquae WA102</name>
    <dbReference type="NCBI Taxonomy" id="1710896"/>
    <lineage>
        <taxon>Bacteria</taxon>
        <taxon>Bacillati</taxon>
        <taxon>Cyanobacteriota</taxon>
        <taxon>Cyanophyceae</taxon>
        <taxon>Nostocales</taxon>
        <taxon>Aphanizomenonaceae</taxon>
        <taxon>Aphanizomenon</taxon>
    </lineage>
</organism>
<dbReference type="EMBL" id="LJOW01000022">
    <property type="protein sequence ID" value="OBQ44427.1"/>
    <property type="molecule type" value="Genomic_DNA"/>
</dbReference>
<dbReference type="Proteomes" id="UP000092093">
    <property type="component" value="Unassembled WGS sequence"/>
</dbReference>
<sequence>MFARRLLRDSEQQTTKWAVKQAAYRRIDFLMIGDSNQLLGGHGWDEGFQDALSNQFGLYATGWISANNNNGNGTGQGYFYSSLNGGNNNINGQTTGAPSFFADSWALPMGTQQYAYIPPSGVNAFVGSNGIVLDKNGRWDINGAFKGHYCFGLFATNGGAINGAQFRIEESPFWSLGAITSFSCVGASDSLAYGVIDIPSGRETSTVDRNTSCRWWLPNQATSTGAVFALYNRIEINNRSRGCSVHTMHGVGGQSLRGMAAGFQSTPDATIITCFKEARRLQEAQGLVPIVVIWVSSGLNDRNEVLASVGSKAISDGSSAVAFADNLDALVTRFEAVWLSQGWAIEQLFWLVVPSHPVSTPDDSKLINYRNVSKDYVSNNPRMSVVDITELTNASEMTSQNWYLSGTDKSHLSIAGYYNLAGRIVSSLLN</sequence>
<dbReference type="AlphaFoldDB" id="A0A1B7X4Y0"/>
<dbReference type="Gene3D" id="3.40.50.1110">
    <property type="entry name" value="SGNH hydrolase"/>
    <property type="match status" value="1"/>
</dbReference>
<comment type="caution">
    <text evidence="1">The sequence shown here is derived from an EMBL/GenBank/DDBJ whole genome shotgun (WGS) entry which is preliminary data.</text>
</comment>
<protein>
    <recommendedName>
        <fullName evidence="3">SGNH hydrolase-type esterase domain-containing protein</fullName>
    </recommendedName>
</protein>